<dbReference type="GO" id="GO:0005886">
    <property type="term" value="C:plasma membrane"/>
    <property type="evidence" value="ECO:0007669"/>
    <property type="project" value="UniProtKB-SubCell"/>
</dbReference>
<keyword evidence="2" id="KW-0813">Transport</keyword>
<evidence type="ECO:0000256" key="2">
    <source>
        <dbReference type="ARBA" id="ARBA00022448"/>
    </source>
</evidence>
<feature type="domain" description="Tripartite ATP-independent periplasmic transporters DctQ component" evidence="9">
    <location>
        <begin position="25"/>
        <end position="149"/>
    </location>
</feature>
<evidence type="ECO:0000256" key="1">
    <source>
        <dbReference type="ARBA" id="ARBA00004429"/>
    </source>
</evidence>
<reference evidence="10" key="1">
    <citation type="submission" date="2019-08" db="EMBL/GenBank/DDBJ databases">
        <authorList>
            <person name="Kucharzyk K."/>
            <person name="Murdoch R.W."/>
            <person name="Higgins S."/>
            <person name="Loffler F."/>
        </authorList>
    </citation>
    <scope>NUCLEOTIDE SEQUENCE</scope>
</reference>
<proteinExistence type="predicted"/>
<dbReference type="InterPro" id="IPR007387">
    <property type="entry name" value="TRAP_DctQ"/>
</dbReference>
<name>A0A644YHH1_9ZZZZ</name>
<organism evidence="10">
    <name type="scientific">bioreactor metagenome</name>
    <dbReference type="NCBI Taxonomy" id="1076179"/>
    <lineage>
        <taxon>unclassified sequences</taxon>
        <taxon>metagenomes</taxon>
        <taxon>ecological metagenomes</taxon>
    </lineage>
</organism>
<feature type="transmembrane region" description="Helical" evidence="8">
    <location>
        <begin position="86"/>
        <end position="108"/>
    </location>
</feature>
<keyword evidence="6 8" id="KW-1133">Transmembrane helix</keyword>
<gene>
    <name evidence="10" type="primary">siaQ</name>
    <name evidence="10" type="ORF">SDC9_74589</name>
</gene>
<dbReference type="GO" id="GO:0022857">
    <property type="term" value="F:transmembrane transporter activity"/>
    <property type="evidence" value="ECO:0007669"/>
    <property type="project" value="TreeGrafter"/>
</dbReference>
<dbReference type="AlphaFoldDB" id="A0A644YHH1"/>
<comment type="subcellular location">
    <subcellularLocation>
        <location evidence="1">Cell inner membrane</location>
        <topology evidence="1">Multi-pass membrane protein</topology>
    </subcellularLocation>
</comment>
<dbReference type="PANTHER" id="PTHR35011">
    <property type="entry name" value="2,3-DIKETO-L-GULONATE TRAP TRANSPORTER SMALL PERMEASE PROTEIN YIAM"/>
    <property type="match status" value="1"/>
</dbReference>
<dbReference type="Pfam" id="PF04290">
    <property type="entry name" value="DctQ"/>
    <property type="match status" value="1"/>
</dbReference>
<evidence type="ECO:0000256" key="7">
    <source>
        <dbReference type="ARBA" id="ARBA00023136"/>
    </source>
</evidence>
<evidence type="ECO:0000256" key="4">
    <source>
        <dbReference type="ARBA" id="ARBA00022519"/>
    </source>
</evidence>
<keyword evidence="3" id="KW-1003">Cell membrane</keyword>
<feature type="transmembrane region" description="Helical" evidence="8">
    <location>
        <begin position="48"/>
        <end position="65"/>
    </location>
</feature>
<keyword evidence="7 8" id="KW-0472">Membrane</keyword>
<evidence type="ECO:0000256" key="8">
    <source>
        <dbReference type="SAM" id="Phobius"/>
    </source>
</evidence>
<evidence type="ECO:0000256" key="6">
    <source>
        <dbReference type="ARBA" id="ARBA00022989"/>
    </source>
</evidence>
<dbReference type="GO" id="GO:0015740">
    <property type="term" value="P:C4-dicarboxylate transport"/>
    <property type="evidence" value="ECO:0007669"/>
    <property type="project" value="TreeGrafter"/>
</dbReference>
<comment type="caution">
    <text evidence="10">The sequence shown here is derived from an EMBL/GenBank/DDBJ whole genome shotgun (WGS) entry which is preliminary data.</text>
</comment>
<dbReference type="EMBL" id="VSSQ01005155">
    <property type="protein sequence ID" value="MPM28072.1"/>
    <property type="molecule type" value="Genomic_DNA"/>
</dbReference>
<sequence>MLKKIDSFFITVQKHVGGFLFCAIFFCCIVQVICRYLLHISSPWTEEFARVGMVYMTFLAAAYGIRLKAHPSVDFLVKKLPLRLRMALAIVMELLIIGVGFVLIVYGWEYVMRTANDLSTTYHYPKSVWYIPIPVSGVIMTVYSARNIYLYVLSLVGNKDLINKDNTQAGGEGA</sequence>
<protein>
    <submittedName>
        <fullName evidence="10">Sialic acid TRAP transporter small permease protein SiaQ</fullName>
    </submittedName>
</protein>
<keyword evidence="5 8" id="KW-0812">Transmembrane</keyword>
<dbReference type="PANTHER" id="PTHR35011:SF11">
    <property type="entry name" value="TRAP TRANSPORTER SMALL PERMEASE PROTEIN"/>
    <property type="match status" value="1"/>
</dbReference>
<evidence type="ECO:0000259" key="9">
    <source>
        <dbReference type="Pfam" id="PF04290"/>
    </source>
</evidence>
<accession>A0A644YHH1</accession>
<feature type="transmembrane region" description="Helical" evidence="8">
    <location>
        <begin position="128"/>
        <end position="145"/>
    </location>
</feature>
<evidence type="ECO:0000313" key="10">
    <source>
        <dbReference type="EMBL" id="MPM28072.1"/>
    </source>
</evidence>
<evidence type="ECO:0000256" key="3">
    <source>
        <dbReference type="ARBA" id="ARBA00022475"/>
    </source>
</evidence>
<feature type="transmembrane region" description="Helical" evidence="8">
    <location>
        <begin position="20"/>
        <end position="42"/>
    </location>
</feature>
<evidence type="ECO:0000256" key="5">
    <source>
        <dbReference type="ARBA" id="ARBA00022692"/>
    </source>
</evidence>
<keyword evidence="4" id="KW-0997">Cell inner membrane</keyword>
<dbReference type="InterPro" id="IPR055348">
    <property type="entry name" value="DctQ"/>
</dbReference>